<keyword evidence="2 5" id="KW-0812">Transmembrane</keyword>
<feature type="transmembrane region" description="Helical" evidence="5">
    <location>
        <begin position="70"/>
        <end position="90"/>
    </location>
</feature>
<proteinExistence type="predicted"/>
<evidence type="ECO:0000256" key="3">
    <source>
        <dbReference type="ARBA" id="ARBA00022989"/>
    </source>
</evidence>
<evidence type="ECO:0000313" key="6">
    <source>
        <dbReference type="EnsemblMetazoa" id="BGLB036319-PA"/>
    </source>
</evidence>
<keyword evidence="4 5" id="KW-0472">Membrane</keyword>
<dbReference type="InterPro" id="IPR000109">
    <property type="entry name" value="POT_fam"/>
</dbReference>
<accession>A0A2C9LYG8</accession>
<dbReference type="VEuPathDB" id="VectorBase:BGLB036319"/>
<dbReference type="GO" id="GO:0016020">
    <property type="term" value="C:membrane"/>
    <property type="evidence" value="ECO:0007669"/>
    <property type="project" value="UniProtKB-SubCell"/>
</dbReference>
<keyword evidence="3 5" id="KW-1133">Transmembrane helix</keyword>
<evidence type="ECO:0000313" key="7">
    <source>
        <dbReference type="Proteomes" id="UP000076420"/>
    </source>
</evidence>
<evidence type="ECO:0000256" key="1">
    <source>
        <dbReference type="ARBA" id="ARBA00004141"/>
    </source>
</evidence>
<dbReference type="InterPro" id="IPR036259">
    <property type="entry name" value="MFS_trans_sf"/>
</dbReference>
<dbReference type="AlphaFoldDB" id="A0A2C9LYG8"/>
<sequence>MLTNIFRIIREAWKRNKQLQRLRSLHQKSASEGHGHIESTHEEKIGFLDHAKHRYGGSFHNSLVDDVKKLGVVLLVFAVLIPYWIVYFQMQTSFLFQGLHMRLDISSVPFTPIEVGTCACNAYVVN</sequence>
<evidence type="ECO:0000256" key="5">
    <source>
        <dbReference type="SAM" id="Phobius"/>
    </source>
</evidence>
<dbReference type="Pfam" id="PF00854">
    <property type="entry name" value="PTR2"/>
    <property type="match status" value="1"/>
</dbReference>
<dbReference type="KEGG" id="bgt:106065419"/>
<dbReference type="GO" id="GO:0022857">
    <property type="term" value="F:transmembrane transporter activity"/>
    <property type="evidence" value="ECO:0007669"/>
    <property type="project" value="InterPro"/>
</dbReference>
<protein>
    <submittedName>
        <fullName evidence="6">Uncharacterized protein</fullName>
    </submittedName>
</protein>
<comment type="subcellular location">
    <subcellularLocation>
        <location evidence="1">Membrane</location>
        <topology evidence="1">Multi-pass membrane protein</topology>
    </subcellularLocation>
</comment>
<reference evidence="6" key="1">
    <citation type="submission" date="2020-05" db="UniProtKB">
        <authorList>
            <consortium name="EnsemblMetazoa"/>
        </authorList>
    </citation>
    <scope>IDENTIFICATION</scope>
    <source>
        <strain evidence="6">BB02</strain>
    </source>
</reference>
<dbReference type="Gene3D" id="1.20.1250.20">
    <property type="entry name" value="MFS general substrate transporter like domains"/>
    <property type="match status" value="1"/>
</dbReference>
<gene>
    <name evidence="6" type="primary">106065419</name>
</gene>
<organism evidence="6 7">
    <name type="scientific">Biomphalaria glabrata</name>
    <name type="common">Bloodfluke planorb</name>
    <name type="synonym">Freshwater snail</name>
    <dbReference type="NCBI Taxonomy" id="6526"/>
    <lineage>
        <taxon>Eukaryota</taxon>
        <taxon>Metazoa</taxon>
        <taxon>Spiralia</taxon>
        <taxon>Lophotrochozoa</taxon>
        <taxon>Mollusca</taxon>
        <taxon>Gastropoda</taxon>
        <taxon>Heterobranchia</taxon>
        <taxon>Euthyneura</taxon>
        <taxon>Panpulmonata</taxon>
        <taxon>Hygrophila</taxon>
        <taxon>Lymnaeoidea</taxon>
        <taxon>Planorbidae</taxon>
        <taxon>Biomphalaria</taxon>
    </lineage>
</organism>
<evidence type="ECO:0000256" key="2">
    <source>
        <dbReference type="ARBA" id="ARBA00022692"/>
    </source>
</evidence>
<evidence type="ECO:0000256" key="4">
    <source>
        <dbReference type="ARBA" id="ARBA00023136"/>
    </source>
</evidence>
<name>A0A2C9LYG8_BIOGL</name>
<dbReference type="EnsemblMetazoa" id="BGLB036319-RA">
    <property type="protein sequence ID" value="BGLB036319-PA"/>
    <property type="gene ID" value="BGLB036319"/>
</dbReference>
<dbReference type="Proteomes" id="UP000076420">
    <property type="component" value="Unassembled WGS sequence"/>
</dbReference>
<dbReference type="VEuPathDB" id="VectorBase:BGLAX_027057"/>